<accession>A0A2K8NSF2</accession>
<dbReference type="AlphaFoldDB" id="A0A2K8NSF2"/>
<gene>
    <name evidence="1" type="ORF">EFREU_v1c04600</name>
</gene>
<dbReference type="OrthoDB" id="400200at2"/>
<dbReference type="KEGG" id="efr:EFREU_v1c04600"/>
<dbReference type="Proteomes" id="UP000232222">
    <property type="component" value="Chromosome"/>
</dbReference>
<sequence>MHKFVLSSLASLAIAPISTSFSMVSSQLNQESSTLNYQMYQEDNKTSPSLLSEPSNLANNTEYRLYLDSSGDKLTYKENAIDQNLGYQSKDIWYDLEILIAIYNFDDFSVTTKSELITKIGSKFSLDYYYAFNMWDSWKGWRYNGGKNVDLKKDSSTITLATEAHTDEIHFEKASSGTEASRIQIRQQWSNKELKIFLRLSV</sequence>
<name>A0A2K8NSF2_9MOLU</name>
<protein>
    <submittedName>
        <fullName evidence="1">Uncharacterized protein</fullName>
    </submittedName>
</protein>
<keyword evidence="2" id="KW-1185">Reference proteome</keyword>
<reference evidence="1 2" key="1">
    <citation type="submission" date="2017-11" db="EMBL/GenBank/DDBJ databases">
        <title>Genome sequence of Entomoplasma freundtii BARC 318 (ATCC 51999).</title>
        <authorList>
            <person name="Lo W.-S."/>
            <person name="Gasparich G.E."/>
            <person name="Kuo C.-H."/>
        </authorList>
    </citation>
    <scope>NUCLEOTIDE SEQUENCE [LARGE SCALE GENOMIC DNA]</scope>
    <source>
        <strain evidence="1 2">BARC 318</strain>
    </source>
</reference>
<proteinExistence type="predicted"/>
<dbReference type="RefSeq" id="WP_100609491.1">
    <property type="nucleotide sequence ID" value="NZ_CP024962.1"/>
</dbReference>
<evidence type="ECO:0000313" key="1">
    <source>
        <dbReference type="EMBL" id="ATZ16486.1"/>
    </source>
</evidence>
<evidence type="ECO:0000313" key="2">
    <source>
        <dbReference type="Proteomes" id="UP000232222"/>
    </source>
</evidence>
<organism evidence="1 2">
    <name type="scientific">Entomoplasma freundtii</name>
    <dbReference type="NCBI Taxonomy" id="74700"/>
    <lineage>
        <taxon>Bacteria</taxon>
        <taxon>Bacillati</taxon>
        <taxon>Mycoplasmatota</taxon>
        <taxon>Mollicutes</taxon>
        <taxon>Entomoplasmatales</taxon>
        <taxon>Entomoplasmataceae</taxon>
        <taxon>Entomoplasma</taxon>
    </lineage>
</organism>
<dbReference type="EMBL" id="CP024962">
    <property type="protein sequence ID" value="ATZ16486.1"/>
    <property type="molecule type" value="Genomic_DNA"/>
</dbReference>